<accession>A0AB34I1M9</accession>
<feature type="compositionally biased region" description="Basic and acidic residues" evidence="6">
    <location>
        <begin position="988"/>
        <end position="999"/>
    </location>
</feature>
<feature type="domain" description="General transcription factor 3C polypeptide 1 winged-helix" evidence="8">
    <location>
        <begin position="1"/>
        <end position="69"/>
    </location>
</feature>
<feature type="compositionally biased region" description="Polar residues" evidence="6">
    <location>
        <begin position="679"/>
        <end position="694"/>
    </location>
</feature>
<keyword evidence="11" id="KW-1185">Reference proteome</keyword>
<keyword evidence="4" id="KW-0804">Transcription</keyword>
<dbReference type="Pfam" id="PF04182">
    <property type="entry name" value="B-block_TFIIIC"/>
    <property type="match status" value="1"/>
</dbReference>
<feature type="domain" description="GTF3C1 extended winged-helix" evidence="9">
    <location>
        <begin position="786"/>
        <end position="894"/>
    </location>
</feature>
<feature type="region of interest" description="Disordered" evidence="6">
    <location>
        <begin position="1048"/>
        <end position="1092"/>
    </location>
</feature>
<feature type="region of interest" description="Disordered" evidence="6">
    <location>
        <begin position="2130"/>
        <end position="2166"/>
    </location>
</feature>
<name>A0AB34I1M9_ESCRO</name>
<feature type="domain" description="B-block binding subunit of TFIIIC" evidence="7">
    <location>
        <begin position="174"/>
        <end position="248"/>
    </location>
</feature>
<feature type="compositionally biased region" description="Polar residues" evidence="6">
    <location>
        <begin position="1061"/>
        <end position="1070"/>
    </location>
</feature>
<feature type="region of interest" description="Disordered" evidence="6">
    <location>
        <begin position="363"/>
        <end position="398"/>
    </location>
</feature>
<dbReference type="Pfam" id="PF24101">
    <property type="entry name" value="WHD_GTF3C1"/>
    <property type="match status" value="1"/>
</dbReference>
<dbReference type="GO" id="GO:0006384">
    <property type="term" value="P:transcription initiation at RNA polymerase III promoter"/>
    <property type="evidence" value="ECO:0007669"/>
    <property type="project" value="InterPro"/>
</dbReference>
<dbReference type="InterPro" id="IPR035625">
    <property type="entry name" value="Tfc3-like_eWH"/>
</dbReference>
<proteinExistence type="predicted"/>
<keyword evidence="2" id="KW-0597">Phosphoprotein</keyword>
<reference evidence="10 11" key="1">
    <citation type="submission" date="2022-11" db="EMBL/GenBank/DDBJ databases">
        <title>Whole genome sequence of Eschrichtius robustus ER-17-0199.</title>
        <authorList>
            <person name="Bruniche-Olsen A."/>
            <person name="Black A.N."/>
            <person name="Fields C.J."/>
            <person name="Walden K."/>
            <person name="Dewoody J.A."/>
        </authorList>
    </citation>
    <scope>NUCLEOTIDE SEQUENCE [LARGE SCALE GENOMIC DNA]</scope>
    <source>
        <strain evidence="10">ER-17-0199</strain>
        <tissue evidence="10">Blubber</tissue>
    </source>
</reference>
<evidence type="ECO:0000259" key="7">
    <source>
        <dbReference type="Pfam" id="PF04182"/>
    </source>
</evidence>
<feature type="region of interest" description="Disordered" evidence="6">
    <location>
        <begin position="942"/>
        <end position="1000"/>
    </location>
</feature>
<feature type="compositionally biased region" description="Polar residues" evidence="6">
    <location>
        <begin position="721"/>
        <end position="737"/>
    </location>
</feature>
<feature type="compositionally biased region" description="Polar residues" evidence="6">
    <location>
        <begin position="977"/>
        <end position="987"/>
    </location>
</feature>
<dbReference type="GO" id="GO:0005634">
    <property type="term" value="C:nucleus"/>
    <property type="evidence" value="ECO:0007669"/>
    <property type="project" value="UniProtKB-SubCell"/>
</dbReference>
<keyword evidence="5" id="KW-0539">Nucleus</keyword>
<evidence type="ECO:0000256" key="2">
    <source>
        <dbReference type="ARBA" id="ARBA00022553"/>
    </source>
</evidence>
<evidence type="ECO:0000256" key="4">
    <source>
        <dbReference type="ARBA" id="ARBA00023163"/>
    </source>
</evidence>
<evidence type="ECO:0000256" key="3">
    <source>
        <dbReference type="ARBA" id="ARBA00023125"/>
    </source>
</evidence>
<dbReference type="GO" id="GO:0000127">
    <property type="term" value="C:transcription factor TFIIIC complex"/>
    <property type="evidence" value="ECO:0007669"/>
    <property type="project" value="InterPro"/>
</dbReference>
<evidence type="ECO:0000256" key="5">
    <source>
        <dbReference type="ARBA" id="ARBA00023242"/>
    </source>
</evidence>
<dbReference type="CDD" id="cd16169">
    <property type="entry name" value="Tau138_eWH"/>
    <property type="match status" value="1"/>
</dbReference>
<evidence type="ECO:0000259" key="9">
    <source>
        <dbReference type="Pfam" id="PF24101"/>
    </source>
</evidence>
<organism evidence="10 11">
    <name type="scientific">Eschrichtius robustus</name>
    <name type="common">California gray whale</name>
    <name type="synonym">Eschrichtius gibbosus</name>
    <dbReference type="NCBI Taxonomy" id="9764"/>
    <lineage>
        <taxon>Eukaryota</taxon>
        <taxon>Metazoa</taxon>
        <taxon>Chordata</taxon>
        <taxon>Craniata</taxon>
        <taxon>Vertebrata</taxon>
        <taxon>Euteleostomi</taxon>
        <taxon>Mammalia</taxon>
        <taxon>Eutheria</taxon>
        <taxon>Laurasiatheria</taxon>
        <taxon>Artiodactyla</taxon>
        <taxon>Whippomorpha</taxon>
        <taxon>Cetacea</taxon>
        <taxon>Mysticeti</taxon>
        <taxon>Eschrichtiidae</taxon>
        <taxon>Eschrichtius</taxon>
    </lineage>
</organism>
<protein>
    <recommendedName>
        <fullName evidence="12">General transcription factor 3C polypeptide 1</fullName>
    </recommendedName>
</protein>
<feature type="region of interest" description="Disordered" evidence="6">
    <location>
        <begin position="1945"/>
        <end position="1967"/>
    </location>
</feature>
<feature type="region of interest" description="Disordered" evidence="6">
    <location>
        <begin position="764"/>
        <end position="787"/>
    </location>
</feature>
<feature type="compositionally biased region" description="Basic and acidic residues" evidence="6">
    <location>
        <begin position="1076"/>
        <end position="1089"/>
    </location>
</feature>
<dbReference type="EMBL" id="JAIQCJ010000020">
    <property type="protein sequence ID" value="KAJ8798638.1"/>
    <property type="molecule type" value="Genomic_DNA"/>
</dbReference>
<comment type="subcellular location">
    <subcellularLocation>
        <location evidence="1">Nucleus</location>
    </subcellularLocation>
</comment>
<sequence>MDALESLLDEVALEGLDGLCLPALWSRLETRVPPFPLPLEPYTQEFLWRALATHPGISFYEEPRERPDLQLQDRYEEIDLETGILESRRDPVPLEDVYPIHMILENKDGIQGSCQYFKERKNITSDIRTKMLQPRCTMVEAFGRWGKKLIIVASQDMRYRALIGLEGDPDLKLPDFSYCILERLGRSRWQGELQRDLHSTAFKVDAGKLHYHRKILNKNGLITMQSHVIRLPTGAQQHSILLLLNRFHMDRRSKYDILMEKLSAVLSTRSNRTETLGKLREELGLCERTFKRLYQYMLNAGLAKVVPLPLQEIHPERGPCKTKKGKGSLGSSPGCTDSFHFSPLSASPSLLPRSALRREHGLKPAGRSIDPPEQEDGPAWSVGWKEQAGNGGKGGEVWGRILENETGTDNSRCASETLSRVSLTLTREAENIISHFTEWGAESYSKSSPQSYRAELETHMCLTREPVYPHSPLGILPSWLSAEDAAVPSGEGYDGGCSHRRTDVMVRCLRLLKEFKRKVEDQDDDEDEEAISKAVPPVDIVYERDMLTQTYELIERRGTKGISQAEIRVAMNVGKLEARMLCRLLQRFKVVKGFMEDEGRQRTTKYISCVFAEESDLSRQYEREKARSELLTTVSLAAVQEESLLPEGEDAFLSESDSEEEGSGCRRRGRGSQRDSKSFSNGGLRTQPHHTTPTKGGWKVISLHPLKKHSSSSVGAAERAGQSSFGGDNLLDTSSSADPGVSLGSHCMESHSGDIAVIEEVRLENPKESSSSQKTGKHGPGQDKPHETYRLLKRRNLIIEAVTNLRLIESLFTIQKMIMDQEKQEGVSTKCCKKSIVRLVRNLSEEGLLRLYRTTVIQDGIKKKVDLVVHPSMDQNDPLVRSAIEQVRFRMSNSSTANRQVAAPMGIHSDAPWADSQPLRHQGSPLLTFLIPYSLMECGQSGPSHRPYDMVKAPQPSVPQGEAEEESQGKGGPRGSGDSQLNASSKLESGRVKKTDEKMGITQLKNYHPVVVPGLGRSLGFLPKMPRLRVIHMFLWYLIYGHPASDTVEKPGFSSERRTGAPSSSGSNLEASFDAPPKDTQDGATREGEVELSTETVYVDEASWTRYIPPVPIHKDFGFGWALVSDILLCLPLSIFTQIVQVSYKGELNLKITSQVDNLEEFLNDPLKKHTLIRFLPRPIRQQLLYKRRYIFSVVENLQKLCYMGLLQFGPTEKFQDKDQVFIFLKKNVVIVDTTTCDPHYNLAHSSRPFERRLYVLNSMQDVENYWFDLQCVCLNTPLGNVWLLLEPSGPRETVTLPRTICLDPHQPDPGSHHRVQPFSLVASSVRRTAPRGIPLEGRRRVVRCPRIRKNSGPDQGSDEEGSLQKEQESAMDKHTLERKCAMMEYTAGSREVVDEGFIPGDGLGAAGLDSSFYGHLKRNWIWTSYIIDKAKKETTASENGLTVRLQTFLSKRPLPLGAGGSGRLTVWGEARAGSGLCADREEHFEVDREPTLDRNQKVRGGKSQKRKRLKKDPGKKIKRKKKGFVVLVQELPEEKSKRLRYHDEADQSALQRMTRLRVTWSMQEDGLLALCRIASNVLNTKVKGPFVPWQVVRDILHSTLEESLDKTSHSVGRRARYIVKNPQAYLNYKVCLAEVYQDKALVGDFMNRKCDYGDPKVCASEFKEFVEKLKEKFSSALKNPNLEIPDTLKELFARYRVLMIGDEKDQVRKEDELNRQFGHSYHFCEIENFFETESTQDARCPAACGLTWPCCPVSFSVDDIHFLVLQNLIQSTLALSDSQMEIYQSFQTFRLYREYKDHILVKAFVEYQKRSLVNRRRVNHMLGPKKNRALPFAPMSYQLSQTYHRIFTWRFPSTICTESFQFFDRIRAAGKLDQPDNFSFKDQDNNDSTSDLVAFSLDGPGGHCVAVLTLFSLGLVSMDVRIPEQIVVVDSSMVENEVIKSLGKDGTLEEDEDEEEDLDEGSGAKRRNIEVKARQASHTNYLLMKGCCAPGIVSNRNLNPSDSIVVNSCRVRLRLRCTPKPTGLGPAVTSLEELMVGTSCLPDTFTRLINSQEDTCSLEEFAHQVALSGYRPGDVSAALEVQGAIAAAGCFGVDRAELSRRFSALARADGERSRTFADYVQRESTCPMRSEARQAKTSEFGGGKGLLQGPARRQVAHAPKSPELPEKFQQNIFKGQDLLEQQQVLEVGGNTARLVSVASAEPWLLHSVRLKDKEEGTDPQREDPQARPPEGTSSEDDPSERQAPPSQGPLSAKRRASWASADVDSQGGGADPESAPEPPTKRPTLQDVRLAPSPGPRAEEEPETQVPALPTAPEDTGVRELPPRASEARQEDQEGVGVPSSPGQEQLSCQAQLPEGPEDPRGLADSSVAGGLSQAAWERDCESVRFIGRPWRIVDGRLNTPVIKGMMEGVLHHVMTRPGVPESCLLQHYEGVLQPLAVLELLQLGLMAAVRSGPVCPGPPAPQQKWKREVQCGTPCTLQQVWAKQNPSWKLACNPCSAQGRCTDAGHALLSLALGFCLNPSGQSLLVSQGQVQVFVLGAAPGTEDVVLECPCEPVCLCRLQGLESLGCVQKRLLRKLPAASLFSKPAGGEAETPPSPGGSPMVFYEPTLDCTLRLGRAFPHEANWNKWVHF</sequence>
<dbReference type="PANTHER" id="PTHR15180:SF1">
    <property type="entry name" value="GENERAL TRANSCRIPTION FACTOR 3C POLYPEPTIDE 1"/>
    <property type="match status" value="1"/>
</dbReference>
<dbReference type="GO" id="GO:0042791">
    <property type="term" value="P:5S class rRNA transcription by RNA polymerase III"/>
    <property type="evidence" value="ECO:0007669"/>
    <property type="project" value="TreeGrafter"/>
</dbReference>
<dbReference type="Pfam" id="PF23704">
    <property type="entry name" value="WHD_GTF3C1_N"/>
    <property type="match status" value="1"/>
</dbReference>
<feature type="compositionally biased region" description="Basic and acidic residues" evidence="6">
    <location>
        <begin position="2210"/>
        <end position="2226"/>
    </location>
</feature>
<feature type="region of interest" description="Disordered" evidence="6">
    <location>
        <begin position="1345"/>
        <end position="1372"/>
    </location>
</feature>
<feature type="compositionally biased region" description="Polar residues" evidence="6">
    <location>
        <begin position="2342"/>
        <end position="2352"/>
    </location>
</feature>
<dbReference type="InterPro" id="IPR044210">
    <property type="entry name" value="Tfc3-like"/>
</dbReference>
<feature type="compositionally biased region" description="Acidic residues" evidence="6">
    <location>
        <begin position="647"/>
        <end position="662"/>
    </location>
</feature>
<evidence type="ECO:0000256" key="6">
    <source>
        <dbReference type="SAM" id="MobiDB-lite"/>
    </source>
</evidence>
<gene>
    <name evidence="10" type="ORF">J1605_016441</name>
</gene>
<evidence type="ECO:0000259" key="8">
    <source>
        <dbReference type="Pfam" id="PF23704"/>
    </source>
</evidence>
<feature type="compositionally biased region" description="Basic and acidic residues" evidence="6">
    <location>
        <begin position="1363"/>
        <end position="1372"/>
    </location>
</feature>
<feature type="compositionally biased region" description="Basic and acidic residues" evidence="6">
    <location>
        <begin position="2317"/>
        <end position="2333"/>
    </location>
</feature>
<feature type="region of interest" description="Disordered" evidence="6">
    <location>
        <begin position="647"/>
        <end position="748"/>
    </location>
</feature>
<evidence type="ECO:0000256" key="1">
    <source>
        <dbReference type="ARBA" id="ARBA00004123"/>
    </source>
</evidence>
<comment type="caution">
    <text evidence="10">The sequence shown here is derived from an EMBL/GenBank/DDBJ whole genome shotgun (WGS) entry which is preliminary data.</text>
</comment>
<evidence type="ECO:0008006" key="12">
    <source>
        <dbReference type="Google" id="ProtNLM"/>
    </source>
</evidence>
<dbReference type="GO" id="GO:0003677">
    <property type="term" value="F:DNA binding"/>
    <property type="evidence" value="ECO:0007669"/>
    <property type="project" value="UniProtKB-KW"/>
</dbReference>
<feature type="compositionally biased region" description="Basic residues" evidence="6">
    <location>
        <begin position="1498"/>
        <end position="1511"/>
    </location>
</feature>
<feature type="compositionally biased region" description="Acidic residues" evidence="6">
    <location>
        <begin position="1949"/>
        <end position="1961"/>
    </location>
</feature>
<evidence type="ECO:0000313" key="10">
    <source>
        <dbReference type="EMBL" id="KAJ8798638.1"/>
    </source>
</evidence>
<dbReference type="Proteomes" id="UP001159641">
    <property type="component" value="Unassembled WGS sequence"/>
</dbReference>
<dbReference type="PANTHER" id="PTHR15180">
    <property type="entry name" value="GENERAL TRANSCRIPTION FACTOR 3C POLYPEPTIDE 1"/>
    <property type="match status" value="1"/>
</dbReference>
<evidence type="ECO:0000313" key="11">
    <source>
        <dbReference type="Proteomes" id="UP001159641"/>
    </source>
</evidence>
<feature type="region of interest" description="Disordered" evidence="6">
    <location>
        <begin position="1491"/>
        <end position="1517"/>
    </location>
</feature>
<dbReference type="InterPro" id="IPR007309">
    <property type="entry name" value="TFIIIC_Bblock-bd"/>
</dbReference>
<feature type="region of interest" description="Disordered" evidence="6">
    <location>
        <begin position="2209"/>
        <end position="2370"/>
    </location>
</feature>
<dbReference type="InterPro" id="IPR056467">
    <property type="entry name" value="eWH_GTF3C1"/>
</dbReference>
<keyword evidence="3" id="KW-0238">DNA-binding</keyword>
<dbReference type="InterPro" id="IPR056428">
    <property type="entry name" value="WH_GTF3C1"/>
</dbReference>